<dbReference type="Proteomes" id="UP000355283">
    <property type="component" value="Unassembled WGS sequence"/>
</dbReference>
<comment type="caution">
    <text evidence="2">The sequence shown here is derived from an EMBL/GenBank/DDBJ whole genome shotgun (WGS) entry which is preliminary data.</text>
</comment>
<evidence type="ECO:0000256" key="1">
    <source>
        <dbReference type="SAM" id="MobiDB-lite"/>
    </source>
</evidence>
<evidence type="ECO:0000313" key="2">
    <source>
        <dbReference type="EMBL" id="TFJ82503.1"/>
    </source>
</evidence>
<dbReference type="EMBL" id="SDOX01000101">
    <property type="protein sequence ID" value="TFJ82503.1"/>
    <property type="molecule type" value="Genomic_DNA"/>
</dbReference>
<evidence type="ECO:0000313" key="3">
    <source>
        <dbReference type="Proteomes" id="UP000355283"/>
    </source>
</evidence>
<organism evidence="2 3">
    <name type="scientific">Nannochloropsis salina CCMP1776</name>
    <dbReference type="NCBI Taxonomy" id="1027361"/>
    <lineage>
        <taxon>Eukaryota</taxon>
        <taxon>Sar</taxon>
        <taxon>Stramenopiles</taxon>
        <taxon>Ochrophyta</taxon>
        <taxon>Eustigmatophyceae</taxon>
        <taxon>Eustigmatales</taxon>
        <taxon>Monodopsidaceae</taxon>
        <taxon>Microchloropsis</taxon>
        <taxon>Microchloropsis salina</taxon>
    </lineage>
</organism>
<protein>
    <submittedName>
        <fullName evidence="2">Uncharacterized protein</fullName>
    </submittedName>
</protein>
<dbReference type="AlphaFoldDB" id="A0A4D9CY42"/>
<keyword evidence="3" id="KW-1185">Reference proteome</keyword>
<sequence>MVEAERDLLIMETNWAGMSVYLATPTMALAKAGALVTDGEREAVEAVMDVDVGKDCTAAMVADTVELQTTGAMNARNPTPNPTQKNIPTLAC</sequence>
<name>A0A4D9CY42_9STRA</name>
<feature type="region of interest" description="Disordered" evidence="1">
    <location>
        <begin position="70"/>
        <end position="92"/>
    </location>
</feature>
<reference evidence="2 3" key="1">
    <citation type="submission" date="2019-01" db="EMBL/GenBank/DDBJ databases">
        <title>Nuclear Genome Assembly of the Microalgal Biofuel strain Nannochloropsis salina CCMP1776.</title>
        <authorList>
            <person name="Hovde B."/>
        </authorList>
    </citation>
    <scope>NUCLEOTIDE SEQUENCE [LARGE SCALE GENOMIC DNA]</scope>
    <source>
        <strain evidence="2 3">CCMP1776</strain>
    </source>
</reference>
<gene>
    <name evidence="2" type="ORF">NSK_006182</name>
</gene>
<proteinExistence type="predicted"/>
<accession>A0A4D9CY42</accession>